<keyword evidence="7 9" id="KW-0472">Membrane</keyword>
<organism evidence="11">
    <name type="scientific">uncultured Alphaproteobacteria bacterium</name>
    <dbReference type="NCBI Taxonomy" id="91750"/>
    <lineage>
        <taxon>Bacteria</taxon>
        <taxon>Pseudomonadati</taxon>
        <taxon>Pseudomonadota</taxon>
        <taxon>Alphaproteobacteria</taxon>
        <taxon>environmental samples</taxon>
    </lineage>
</organism>
<evidence type="ECO:0000259" key="10">
    <source>
        <dbReference type="Pfam" id="PF01618"/>
    </source>
</evidence>
<dbReference type="GO" id="GO:0005886">
    <property type="term" value="C:plasma membrane"/>
    <property type="evidence" value="ECO:0007669"/>
    <property type="project" value="UniProtKB-SubCell"/>
</dbReference>
<accession>A0A212KKN2</accession>
<evidence type="ECO:0000256" key="8">
    <source>
        <dbReference type="RuleBase" id="RU004057"/>
    </source>
</evidence>
<evidence type="ECO:0000256" key="6">
    <source>
        <dbReference type="ARBA" id="ARBA00022989"/>
    </source>
</evidence>
<gene>
    <name evidence="11" type="ORF">KL86APRO_20492</name>
</gene>
<dbReference type="AlphaFoldDB" id="A0A212KKN2"/>
<dbReference type="PANTHER" id="PTHR30625:SF15">
    <property type="entry name" value="BIOPOLYMER TRANSPORT PROTEIN EXBB"/>
    <property type="match status" value="1"/>
</dbReference>
<keyword evidence="5 8" id="KW-0653">Protein transport</keyword>
<dbReference type="InterPro" id="IPR050790">
    <property type="entry name" value="ExbB/TolQ_transport"/>
</dbReference>
<evidence type="ECO:0000256" key="5">
    <source>
        <dbReference type="ARBA" id="ARBA00022927"/>
    </source>
</evidence>
<dbReference type="InterPro" id="IPR002898">
    <property type="entry name" value="MotA_ExbB_proton_chnl"/>
</dbReference>
<dbReference type="Pfam" id="PF01618">
    <property type="entry name" value="MotA_ExbB"/>
    <property type="match status" value="1"/>
</dbReference>
<sequence>MHWIDQGGPLMWPLLALSVATLAILFDRAVAFSTLRLAEGERALLNAPDAETARAQVGNAAPELLPLAEALFAPGSAEARERAAAVAVEETVRRLDSRLGLLAISGRVAPLLGLLGTVLGMIETFSRLAETQGALDMTLLAGGIWQALLTTAAGLIIAIPAVAAHQAFLRREDGVAFALAKLANRVLADGAAR</sequence>
<comment type="similarity">
    <text evidence="8">Belongs to the exbB/tolQ family.</text>
</comment>
<evidence type="ECO:0000256" key="2">
    <source>
        <dbReference type="ARBA" id="ARBA00022448"/>
    </source>
</evidence>
<proteinExistence type="inferred from homology"/>
<keyword evidence="2 8" id="KW-0813">Transport</keyword>
<feature type="transmembrane region" description="Helical" evidence="9">
    <location>
        <begin position="12"/>
        <end position="32"/>
    </location>
</feature>
<keyword evidence="4 9" id="KW-0812">Transmembrane</keyword>
<evidence type="ECO:0000256" key="1">
    <source>
        <dbReference type="ARBA" id="ARBA00004651"/>
    </source>
</evidence>
<dbReference type="EMBL" id="FLUO01000002">
    <property type="protein sequence ID" value="SBW12198.1"/>
    <property type="molecule type" value="Genomic_DNA"/>
</dbReference>
<dbReference type="GO" id="GO:0017038">
    <property type="term" value="P:protein import"/>
    <property type="evidence" value="ECO:0007669"/>
    <property type="project" value="TreeGrafter"/>
</dbReference>
<feature type="transmembrane region" description="Helical" evidence="9">
    <location>
        <begin position="99"/>
        <end position="122"/>
    </location>
</feature>
<reference evidence="11" key="1">
    <citation type="submission" date="2016-04" db="EMBL/GenBank/DDBJ databases">
        <authorList>
            <person name="Evans L.H."/>
            <person name="Alamgir A."/>
            <person name="Owens N."/>
            <person name="Weber N.D."/>
            <person name="Virtaneva K."/>
            <person name="Barbian K."/>
            <person name="Babar A."/>
            <person name="Rosenke K."/>
        </authorList>
    </citation>
    <scope>NUCLEOTIDE SEQUENCE</scope>
    <source>
        <strain evidence="11">86</strain>
    </source>
</reference>
<dbReference type="PANTHER" id="PTHR30625">
    <property type="entry name" value="PROTEIN TOLQ"/>
    <property type="match status" value="1"/>
</dbReference>
<evidence type="ECO:0000256" key="3">
    <source>
        <dbReference type="ARBA" id="ARBA00022475"/>
    </source>
</evidence>
<keyword evidence="6 9" id="KW-1133">Transmembrane helix</keyword>
<evidence type="ECO:0000256" key="7">
    <source>
        <dbReference type="ARBA" id="ARBA00023136"/>
    </source>
</evidence>
<feature type="domain" description="MotA/TolQ/ExbB proton channel" evidence="10">
    <location>
        <begin position="76"/>
        <end position="172"/>
    </location>
</feature>
<feature type="transmembrane region" description="Helical" evidence="9">
    <location>
        <begin position="142"/>
        <end position="163"/>
    </location>
</feature>
<evidence type="ECO:0000256" key="4">
    <source>
        <dbReference type="ARBA" id="ARBA00022692"/>
    </source>
</evidence>
<evidence type="ECO:0000256" key="9">
    <source>
        <dbReference type="SAM" id="Phobius"/>
    </source>
</evidence>
<protein>
    <submittedName>
        <fullName evidence="11">MotA/TolQ/ExbB proton channel family protein</fullName>
    </submittedName>
</protein>
<keyword evidence="3" id="KW-1003">Cell membrane</keyword>
<evidence type="ECO:0000313" key="11">
    <source>
        <dbReference type="EMBL" id="SBW12198.1"/>
    </source>
</evidence>
<name>A0A212KKN2_9PROT</name>
<comment type="subcellular location">
    <subcellularLocation>
        <location evidence="1">Cell membrane</location>
        <topology evidence="1">Multi-pass membrane protein</topology>
    </subcellularLocation>
    <subcellularLocation>
        <location evidence="8">Membrane</location>
        <topology evidence="8">Multi-pass membrane protein</topology>
    </subcellularLocation>
</comment>